<accession>A0A1I4BI72</accession>
<keyword evidence="3" id="KW-1185">Reference proteome</keyword>
<dbReference type="PANTHER" id="PTHR12110">
    <property type="entry name" value="HYDROXYPYRUVATE ISOMERASE"/>
    <property type="match status" value="1"/>
</dbReference>
<evidence type="ECO:0000313" key="3">
    <source>
        <dbReference type="Proteomes" id="UP000199607"/>
    </source>
</evidence>
<dbReference type="SUPFAM" id="SSF51658">
    <property type="entry name" value="Xylose isomerase-like"/>
    <property type="match status" value="1"/>
</dbReference>
<keyword evidence="2" id="KW-0413">Isomerase</keyword>
<evidence type="ECO:0000313" key="2">
    <source>
        <dbReference type="EMBL" id="SFK68010.1"/>
    </source>
</evidence>
<protein>
    <submittedName>
        <fullName evidence="2">Sugar phosphate isomerase/epimerase</fullName>
    </submittedName>
</protein>
<reference evidence="3" key="1">
    <citation type="submission" date="2016-10" db="EMBL/GenBank/DDBJ databases">
        <authorList>
            <person name="Varghese N."/>
            <person name="Submissions S."/>
        </authorList>
    </citation>
    <scope>NUCLEOTIDE SEQUENCE [LARGE SCALE GENOMIC DNA]</scope>
    <source>
        <strain evidence="3">CGMCC 1.7738</strain>
    </source>
</reference>
<dbReference type="Gene3D" id="3.20.20.150">
    <property type="entry name" value="Divalent-metal-dependent TIM barrel enzymes"/>
    <property type="match status" value="1"/>
</dbReference>
<dbReference type="AlphaFoldDB" id="A0A1I4BI72"/>
<dbReference type="InterPro" id="IPR036237">
    <property type="entry name" value="Xyl_isomerase-like_sf"/>
</dbReference>
<dbReference type="Pfam" id="PF01261">
    <property type="entry name" value="AP_endonuc_2"/>
    <property type="match status" value="1"/>
</dbReference>
<dbReference type="Proteomes" id="UP000199607">
    <property type="component" value="Unassembled WGS sequence"/>
</dbReference>
<name>A0A1I4BI72_9EURY</name>
<dbReference type="STRING" id="553466.SAMN04487950_0550"/>
<dbReference type="InterPro" id="IPR050312">
    <property type="entry name" value="IolE/XylAMocC-like"/>
</dbReference>
<feature type="domain" description="Xylose isomerase-like TIM barrel" evidence="1">
    <location>
        <begin position="26"/>
        <end position="227"/>
    </location>
</feature>
<evidence type="ECO:0000259" key="1">
    <source>
        <dbReference type="Pfam" id="PF01261"/>
    </source>
</evidence>
<dbReference type="PANTHER" id="PTHR12110:SF21">
    <property type="entry name" value="XYLOSE ISOMERASE-LIKE TIM BARREL DOMAIN-CONTAINING PROTEIN"/>
    <property type="match status" value="1"/>
</dbReference>
<sequence length="263" mass="29195">MSTESRLGAAMDLRFEESVQEFAAYVTDRGLDHVELKREYLHAHPDAPTPHELAELGRESDVTFTLHAPFRDWNLGSFNDASRRASVEQVKRTLDDAAAADAGAVVVHGGSVPRRYPDHVHAKARQNAVESLRACAEHAAHVGVPLCLENQPRSDTKLRHTTTPDDLDSLLTAVDADPEWLRVTLDVGHAKVNGFDWRTFADRFGNRIEVVHLHDNDGTNDDHEPLTDYETVVSATDATYHVFEMKRVCDVDACLAVAPSRLS</sequence>
<proteinExistence type="predicted"/>
<gene>
    <name evidence="2" type="ORF">SAMN04487950_0550</name>
</gene>
<dbReference type="GO" id="GO:0016853">
    <property type="term" value="F:isomerase activity"/>
    <property type="evidence" value="ECO:0007669"/>
    <property type="project" value="UniProtKB-KW"/>
</dbReference>
<organism evidence="2 3">
    <name type="scientific">Halogranum rubrum</name>
    <dbReference type="NCBI Taxonomy" id="553466"/>
    <lineage>
        <taxon>Archaea</taxon>
        <taxon>Methanobacteriati</taxon>
        <taxon>Methanobacteriota</taxon>
        <taxon>Stenosarchaea group</taxon>
        <taxon>Halobacteria</taxon>
        <taxon>Halobacteriales</taxon>
        <taxon>Haloferacaceae</taxon>
    </lineage>
</organism>
<dbReference type="InterPro" id="IPR013022">
    <property type="entry name" value="Xyl_isomerase-like_TIM-brl"/>
</dbReference>
<dbReference type="EMBL" id="FOTC01000001">
    <property type="protein sequence ID" value="SFK68010.1"/>
    <property type="molecule type" value="Genomic_DNA"/>
</dbReference>
<dbReference type="RefSeq" id="WP_089865396.1">
    <property type="nucleotide sequence ID" value="NZ_FOTC01000001.1"/>
</dbReference>